<evidence type="ECO:0000256" key="11">
    <source>
        <dbReference type="ARBA" id="ARBA00022884"/>
    </source>
</evidence>
<keyword evidence="12" id="KW-0805">Transcription regulation</keyword>
<dbReference type="GO" id="GO:0046872">
    <property type="term" value="F:metal ion binding"/>
    <property type="evidence" value="ECO:0007669"/>
    <property type="project" value="UniProtKB-KW"/>
</dbReference>
<comment type="similarity">
    <text evidence="4">Belongs to the CAF1 family.</text>
</comment>
<evidence type="ECO:0000256" key="13">
    <source>
        <dbReference type="ARBA" id="ARBA00023163"/>
    </source>
</evidence>
<reference evidence="15" key="1">
    <citation type="submission" date="2010-02" db="EMBL/GenBank/DDBJ databases">
        <authorList>
            <person name="Xie B."/>
            <person name="Huang X."/>
            <person name="Deng Y."/>
        </authorList>
    </citation>
    <scope>NUCLEOTIDE SEQUENCE</scope>
</reference>
<evidence type="ECO:0000256" key="1">
    <source>
        <dbReference type="ARBA" id="ARBA00001663"/>
    </source>
</evidence>
<evidence type="ECO:0000256" key="10">
    <source>
        <dbReference type="ARBA" id="ARBA00022839"/>
    </source>
</evidence>
<keyword evidence="6" id="KW-0963">Cytoplasm</keyword>
<dbReference type="InterPro" id="IPR039637">
    <property type="entry name" value="CNOT7/CNOT8/Pop2"/>
</dbReference>
<dbReference type="SUPFAM" id="SSF53098">
    <property type="entry name" value="Ribonuclease H-like"/>
    <property type="match status" value="1"/>
</dbReference>
<keyword evidence="8" id="KW-0479">Metal-binding</keyword>
<evidence type="ECO:0000256" key="7">
    <source>
        <dbReference type="ARBA" id="ARBA00022722"/>
    </source>
</evidence>
<dbReference type="InterPro" id="IPR036397">
    <property type="entry name" value="RNaseH_sf"/>
</dbReference>
<organism evidence="15">
    <name type="scientific">Tremella fuciformis</name>
    <dbReference type="NCBI Taxonomy" id="64657"/>
    <lineage>
        <taxon>Eukaryota</taxon>
        <taxon>Fungi</taxon>
        <taxon>Dikarya</taxon>
        <taxon>Basidiomycota</taxon>
        <taxon>Agaricomycotina</taxon>
        <taxon>Tremellomycetes</taxon>
        <taxon>Tremellales</taxon>
        <taxon>Tremellaceae</taxon>
        <taxon>Tremella</taxon>
    </lineage>
</organism>
<dbReference type="GO" id="GO:0005737">
    <property type="term" value="C:cytoplasm"/>
    <property type="evidence" value="ECO:0007669"/>
    <property type="project" value="UniProtKB-SubCell"/>
</dbReference>
<dbReference type="InterPro" id="IPR012337">
    <property type="entry name" value="RNaseH-like_sf"/>
</dbReference>
<keyword evidence="9" id="KW-0378">Hydrolase</keyword>
<dbReference type="EC" id="3.1.13.4" evidence="5"/>
<keyword evidence="7" id="KW-0540">Nuclease</keyword>
<protein>
    <recommendedName>
        <fullName evidence="5">poly(A)-specific ribonuclease</fullName>
        <ecNumber evidence="5">3.1.13.4</ecNumber>
    </recommendedName>
</protein>
<dbReference type="Pfam" id="PF04857">
    <property type="entry name" value="CAF1"/>
    <property type="match status" value="1"/>
</dbReference>
<keyword evidence="13" id="KW-0804">Transcription</keyword>
<keyword evidence="10" id="KW-0269">Exonuclease</keyword>
<comment type="catalytic activity">
    <reaction evidence="1">
        <text>Exonucleolytic cleavage of poly(A) to 5'-AMP.</text>
        <dbReference type="EC" id="3.1.13.4"/>
    </reaction>
</comment>
<evidence type="ECO:0000256" key="3">
    <source>
        <dbReference type="ARBA" id="ARBA00004496"/>
    </source>
</evidence>
<evidence type="ECO:0000256" key="4">
    <source>
        <dbReference type="ARBA" id="ARBA00008372"/>
    </source>
</evidence>
<evidence type="ECO:0000313" key="15">
    <source>
        <dbReference type="EMBL" id="ADE10053.1"/>
    </source>
</evidence>
<evidence type="ECO:0000256" key="12">
    <source>
        <dbReference type="ARBA" id="ARBA00023015"/>
    </source>
</evidence>
<evidence type="ECO:0000256" key="6">
    <source>
        <dbReference type="ARBA" id="ARBA00022490"/>
    </source>
</evidence>
<dbReference type="InterPro" id="IPR006941">
    <property type="entry name" value="RNase_CAF1"/>
</dbReference>
<accession>D5KY08</accession>
<dbReference type="GO" id="GO:0003723">
    <property type="term" value="F:RNA binding"/>
    <property type="evidence" value="ECO:0007669"/>
    <property type="project" value="UniProtKB-KW"/>
</dbReference>
<dbReference type="GO" id="GO:0004535">
    <property type="term" value="F:poly(A)-specific ribonuclease activity"/>
    <property type="evidence" value="ECO:0007669"/>
    <property type="project" value="UniProtKB-EC"/>
</dbReference>
<comment type="subcellular location">
    <subcellularLocation>
        <location evidence="3">Cytoplasm</location>
    </subcellularLocation>
    <subcellularLocation>
        <location evidence="2">Nucleus</location>
    </subcellularLocation>
</comment>
<evidence type="ECO:0000256" key="14">
    <source>
        <dbReference type="ARBA" id="ARBA00023242"/>
    </source>
</evidence>
<sequence>MAALRRPESKDYGIHEVWADNLETEFAAMRAAIDQYPYVSMDTEFPGIVVRPIGNFKTGSDYHFQTMRTNVDVLKIIQLGITLSDEQGNSPEVSTWQFNFAFNLSEDMYAPDSIELLRNSGIDFKRNEEEGIDVEVFGELMVTSGLVLFDHVKWVSFHS</sequence>
<dbReference type="PANTHER" id="PTHR10797">
    <property type="entry name" value="CCR4-NOT TRANSCRIPTION COMPLEX SUBUNIT"/>
    <property type="match status" value="1"/>
</dbReference>
<evidence type="ECO:0000256" key="8">
    <source>
        <dbReference type="ARBA" id="ARBA00022723"/>
    </source>
</evidence>
<proteinExistence type="evidence at transcript level"/>
<dbReference type="GO" id="GO:0030014">
    <property type="term" value="C:CCR4-NOT complex"/>
    <property type="evidence" value="ECO:0007669"/>
    <property type="project" value="InterPro"/>
</dbReference>
<dbReference type="EMBL" id="GU723608">
    <property type="protein sequence ID" value="ADE10053.1"/>
    <property type="molecule type" value="mRNA"/>
</dbReference>
<keyword evidence="11" id="KW-0694">RNA-binding</keyword>
<dbReference type="GO" id="GO:0005634">
    <property type="term" value="C:nucleus"/>
    <property type="evidence" value="ECO:0007669"/>
    <property type="project" value="UniProtKB-SubCell"/>
</dbReference>
<evidence type="ECO:0000256" key="2">
    <source>
        <dbReference type="ARBA" id="ARBA00004123"/>
    </source>
</evidence>
<name>D5KY08_9TREE</name>
<evidence type="ECO:0000256" key="5">
    <source>
        <dbReference type="ARBA" id="ARBA00012161"/>
    </source>
</evidence>
<dbReference type="AlphaFoldDB" id="D5KY08"/>
<keyword evidence="14" id="KW-0539">Nucleus</keyword>
<evidence type="ECO:0000256" key="9">
    <source>
        <dbReference type="ARBA" id="ARBA00022801"/>
    </source>
</evidence>
<dbReference type="Gene3D" id="3.30.420.10">
    <property type="entry name" value="Ribonuclease H-like superfamily/Ribonuclease H"/>
    <property type="match status" value="1"/>
</dbReference>